<keyword evidence="3" id="KW-1185">Reference proteome</keyword>
<name>A0A098ELF5_9BACL</name>
<sequence>MAIPGITFNGVHSSTLPIVMLDSRRPLFAQPKDTYVDIPFRSGSVLVFDPSFNDIEVEVDFLIKTPANSTVYKEARRIAQWLTTHETRRPLVFDDDPTFTYQAKVSNSIDLERVVEWGTFTVVFRCLPHTQEV</sequence>
<evidence type="ECO:0000313" key="3">
    <source>
        <dbReference type="Proteomes" id="UP000043699"/>
    </source>
</evidence>
<dbReference type="InterPro" id="IPR006520">
    <property type="entry name" value="Dit_BPSPP_N"/>
</dbReference>
<organism evidence="2 3">
    <name type="scientific">Planococcus massiliensis</name>
    <dbReference type="NCBI Taxonomy" id="1499687"/>
    <lineage>
        <taxon>Bacteria</taxon>
        <taxon>Bacillati</taxon>
        <taxon>Bacillota</taxon>
        <taxon>Bacilli</taxon>
        <taxon>Bacillales</taxon>
        <taxon>Caryophanaceae</taxon>
        <taxon>Planococcus</taxon>
    </lineage>
</organism>
<gene>
    <name evidence="2" type="ORF">BN1080_02067</name>
</gene>
<proteinExistence type="predicted"/>
<dbReference type="AlphaFoldDB" id="A0A098ELF5"/>
<reference evidence="2 3" key="1">
    <citation type="submission" date="2014-09" db="EMBL/GenBank/DDBJ databases">
        <authorList>
            <person name="Urmite Genomes Urmite Genomes"/>
        </authorList>
    </citation>
    <scope>NUCLEOTIDE SEQUENCE [LARGE SCALE GENOMIC DNA]</scope>
    <source>
        <strain evidence="2 3">ES2</strain>
    </source>
</reference>
<dbReference type="NCBIfam" id="TIGR01633">
    <property type="entry name" value="phi3626_gp14_N"/>
    <property type="match status" value="1"/>
</dbReference>
<protein>
    <submittedName>
        <fullName evidence="2">Phage tail protein</fullName>
    </submittedName>
</protein>
<dbReference type="Proteomes" id="UP000043699">
    <property type="component" value="Unassembled WGS sequence"/>
</dbReference>
<dbReference type="Gene3D" id="2.40.30.200">
    <property type="match status" value="1"/>
</dbReference>
<evidence type="ECO:0000259" key="1">
    <source>
        <dbReference type="Pfam" id="PF05709"/>
    </source>
</evidence>
<dbReference type="InterPro" id="IPR008841">
    <property type="entry name" value="Siphovirus-type_tail_N"/>
</dbReference>
<dbReference type="RefSeq" id="WP_052651920.1">
    <property type="nucleotide sequence ID" value="NZ_CCXS01000001.1"/>
</dbReference>
<dbReference type="Pfam" id="PF05709">
    <property type="entry name" value="Sipho_tail"/>
    <property type="match status" value="1"/>
</dbReference>
<dbReference type="STRING" id="1499687.BN1080_02067"/>
<dbReference type="EMBL" id="CCXS01000001">
    <property type="protein sequence ID" value="CEG23123.1"/>
    <property type="molecule type" value="Genomic_DNA"/>
</dbReference>
<feature type="domain" description="Siphovirus-type tail component RIFT-related" evidence="1">
    <location>
        <begin position="24"/>
        <end position="126"/>
    </location>
</feature>
<evidence type="ECO:0000313" key="2">
    <source>
        <dbReference type="EMBL" id="CEG23123.1"/>
    </source>
</evidence>
<accession>A0A098ELF5</accession>
<dbReference type="OrthoDB" id="3078561at2"/>